<sequence>MKYGHKFWKLRGALRGALRGVLRRLMPLVRRIFGGLICIFNGGHTSRWSVDDCDMECRVCGADLGLPRD</sequence>
<gene>
    <name evidence="1" type="ORF">PDESU_03323</name>
</gene>
<protein>
    <submittedName>
        <fullName evidence="1">Uncharacterized protein</fullName>
    </submittedName>
</protein>
<name>A0A6C2U5I3_PONDE</name>
<dbReference type="AlphaFoldDB" id="A0A6C2U5I3"/>
<organism evidence="1 2">
    <name type="scientific">Pontiella desulfatans</name>
    <dbReference type="NCBI Taxonomy" id="2750659"/>
    <lineage>
        <taxon>Bacteria</taxon>
        <taxon>Pseudomonadati</taxon>
        <taxon>Kiritimatiellota</taxon>
        <taxon>Kiritimatiellia</taxon>
        <taxon>Kiritimatiellales</taxon>
        <taxon>Pontiellaceae</taxon>
        <taxon>Pontiella</taxon>
    </lineage>
</organism>
<dbReference type="Proteomes" id="UP000366872">
    <property type="component" value="Unassembled WGS sequence"/>
</dbReference>
<proteinExistence type="predicted"/>
<keyword evidence="2" id="KW-1185">Reference proteome</keyword>
<evidence type="ECO:0000313" key="2">
    <source>
        <dbReference type="Proteomes" id="UP000366872"/>
    </source>
</evidence>
<accession>A0A6C2U5I3</accession>
<dbReference type="EMBL" id="CAAHFG010000002">
    <property type="protein sequence ID" value="VGO14754.1"/>
    <property type="molecule type" value="Genomic_DNA"/>
</dbReference>
<evidence type="ECO:0000313" key="1">
    <source>
        <dbReference type="EMBL" id="VGO14754.1"/>
    </source>
</evidence>
<reference evidence="1 2" key="1">
    <citation type="submission" date="2019-04" db="EMBL/GenBank/DDBJ databases">
        <authorList>
            <person name="Van Vliet M D."/>
        </authorList>
    </citation>
    <scope>NUCLEOTIDE SEQUENCE [LARGE SCALE GENOMIC DNA]</scope>
    <source>
        <strain evidence="1 2">F1</strain>
    </source>
</reference>